<feature type="compositionally biased region" description="Basic and acidic residues" evidence="1">
    <location>
        <begin position="69"/>
        <end position="88"/>
    </location>
</feature>
<evidence type="ECO:0000313" key="4">
    <source>
        <dbReference type="Proteomes" id="UP000023152"/>
    </source>
</evidence>
<evidence type="ECO:0000313" key="3">
    <source>
        <dbReference type="EMBL" id="ETO17160.1"/>
    </source>
</evidence>
<evidence type="ECO:0000256" key="1">
    <source>
        <dbReference type="SAM" id="MobiDB-lite"/>
    </source>
</evidence>
<gene>
    <name evidence="3" type="ORF">RFI_20170</name>
</gene>
<keyword evidence="2" id="KW-0812">Transmembrane</keyword>
<comment type="caution">
    <text evidence="3">The sequence shown here is derived from an EMBL/GenBank/DDBJ whole genome shotgun (WGS) entry which is preliminary data.</text>
</comment>
<dbReference type="EMBL" id="ASPP01017171">
    <property type="protein sequence ID" value="ETO17160.1"/>
    <property type="molecule type" value="Genomic_DNA"/>
</dbReference>
<evidence type="ECO:0000256" key="2">
    <source>
        <dbReference type="SAM" id="Phobius"/>
    </source>
</evidence>
<keyword evidence="2" id="KW-1133">Transmembrane helix</keyword>
<protein>
    <submittedName>
        <fullName evidence="3">Uncharacterized protein</fullName>
    </submittedName>
</protein>
<feature type="non-terminal residue" evidence="3">
    <location>
        <position position="234"/>
    </location>
</feature>
<dbReference type="AlphaFoldDB" id="X6MVM6"/>
<feature type="transmembrane region" description="Helical" evidence="2">
    <location>
        <begin position="6"/>
        <end position="23"/>
    </location>
</feature>
<name>X6MVM6_RETFI</name>
<sequence>MISLSIVYCLLSTNLFFSSHLFIKKKKKKANEKKTQNEEGGGGARGRKKEKRGVFFHIPAAKPMVAVISEEKEEKEPKEEKDNPEQKVGDTQTLQPATNSPSAEEASATNQDDAPQKTTDGDIPASNDNPLLAVDDNKVLEPEAQGAQLMVGTDIAMIKTESDRASALGDDEFIDLLEVTTFHDKIMEEVTEKTHWIERGRHQDEKEFKEIMISKDTHKAFKKLVQKANITDNT</sequence>
<feature type="compositionally biased region" description="Polar residues" evidence="1">
    <location>
        <begin position="89"/>
        <end position="118"/>
    </location>
</feature>
<keyword evidence="2" id="KW-0472">Membrane</keyword>
<accession>X6MVM6</accession>
<feature type="region of interest" description="Disordered" evidence="1">
    <location>
        <begin position="27"/>
        <end position="132"/>
    </location>
</feature>
<reference evidence="3 4" key="1">
    <citation type="journal article" date="2013" name="Curr. Biol.">
        <title>The Genome of the Foraminiferan Reticulomyxa filosa.</title>
        <authorList>
            <person name="Glockner G."/>
            <person name="Hulsmann N."/>
            <person name="Schleicher M."/>
            <person name="Noegel A.A."/>
            <person name="Eichinger L."/>
            <person name="Gallinger C."/>
            <person name="Pawlowski J."/>
            <person name="Sierra R."/>
            <person name="Euteneuer U."/>
            <person name="Pillet L."/>
            <person name="Moustafa A."/>
            <person name="Platzer M."/>
            <person name="Groth M."/>
            <person name="Szafranski K."/>
            <person name="Schliwa M."/>
        </authorList>
    </citation>
    <scope>NUCLEOTIDE SEQUENCE [LARGE SCALE GENOMIC DNA]</scope>
</reference>
<proteinExistence type="predicted"/>
<dbReference type="Proteomes" id="UP000023152">
    <property type="component" value="Unassembled WGS sequence"/>
</dbReference>
<organism evidence="3 4">
    <name type="scientific">Reticulomyxa filosa</name>
    <dbReference type="NCBI Taxonomy" id="46433"/>
    <lineage>
        <taxon>Eukaryota</taxon>
        <taxon>Sar</taxon>
        <taxon>Rhizaria</taxon>
        <taxon>Retaria</taxon>
        <taxon>Foraminifera</taxon>
        <taxon>Monothalamids</taxon>
        <taxon>Reticulomyxidae</taxon>
        <taxon>Reticulomyxa</taxon>
    </lineage>
</organism>
<keyword evidence="4" id="KW-1185">Reference proteome</keyword>